<evidence type="ECO:0000313" key="3">
    <source>
        <dbReference type="Proteomes" id="UP000252405"/>
    </source>
</evidence>
<dbReference type="InterPro" id="IPR033399">
    <property type="entry name" value="TP_0789-like"/>
</dbReference>
<keyword evidence="3" id="KW-1185">Reference proteome</keyword>
<dbReference type="Pfam" id="PF17131">
    <property type="entry name" value="LolA_like"/>
    <property type="match status" value="1"/>
</dbReference>
<comment type="caution">
    <text evidence="2">The sequence shown here is derived from an EMBL/GenBank/DDBJ whole genome shotgun (WGS) entry which is preliminary data.</text>
</comment>
<feature type="domain" description="Uncharacterized protein TP-0789" evidence="1">
    <location>
        <begin position="82"/>
        <end position="271"/>
    </location>
</feature>
<protein>
    <submittedName>
        <fullName evidence="2">Outer membrane lipoprotein-sorting protein</fullName>
    </submittedName>
</protein>
<accession>A0A368U0A8</accession>
<dbReference type="EMBL" id="QPII01000003">
    <property type="protein sequence ID" value="RCV90549.1"/>
    <property type="molecule type" value="Genomic_DNA"/>
</dbReference>
<proteinExistence type="predicted"/>
<evidence type="ECO:0000313" key="2">
    <source>
        <dbReference type="EMBL" id="RCV90549.1"/>
    </source>
</evidence>
<keyword evidence="2" id="KW-0449">Lipoprotein</keyword>
<dbReference type="Proteomes" id="UP000252405">
    <property type="component" value="Unassembled WGS sequence"/>
</dbReference>
<organism evidence="2 3">
    <name type="scientific">Billgrantia montanilacus</name>
    <dbReference type="NCBI Taxonomy" id="2282305"/>
    <lineage>
        <taxon>Bacteria</taxon>
        <taxon>Pseudomonadati</taxon>
        <taxon>Pseudomonadota</taxon>
        <taxon>Gammaproteobacteria</taxon>
        <taxon>Oceanospirillales</taxon>
        <taxon>Halomonadaceae</taxon>
        <taxon>Billgrantia</taxon>
    </lineage>
</organism>
<dbReference type="CDD" id="cd16329">
    <property type="entry name" value="LolA_like"/>
    <property type="match status" value="1"/>
</dbReference>
<dbReference type="Gene3D" id="2.50.20.10">
    <property type="entry name" value="Lipoprotein localisation LolA/LolB/LppX"/>
    <property type="match status" value="1"/>
</dbReference>
<reference evidence="2 3" key="1">
    <citation type="submission" date="2018-07" db="EMBL/GenBank/DDBJ databases">
        <title>Halomonas montanilacus sp. nov., isolated from Lake Pengyan on Tibetan Plateau.</title>
        <authorList>
            <person name="Lu H."/>
            <person name="Xing P."/>
            <person name="Wu Q."/>
        </authorList>
    </citation>
    <scope>NUCLEOTIDE SEQUENCE [LARGE SCALE GENOMIC DNA]</scope>
    <source>
        <strain evidence="2 3">PYC7W</strain>
    </source>
</reference>
<evidence type="ECO:0000259" key="1">
    <source>
        <dbReference type="Pfam" id="PF17131"/>
    </source>
</evidence>
<dbReference type="AlphaFoldDB" id="A0A368U0A8"/>
<name>A0A368U0A8_9GAMM</name>
<dbReference type="RefSeq" id="WP_114478148.1">
    <property type="nucleotide sequence ID" value="NZ_QPII01000003.1"/>
</dbReference>
<dbReference type="OrthoDB" id="9803781at2"/>
<gene>
    <name evidence="2" type="ORF">DU505_06355</name>
</gene>
<sequence>MIAMLCLKNVVSATFIAFFVSLGLGVSSGLHADEEGFRIMTDVDNRYRGDSWSMDVYLLLTDENGRERERTLRMLGKMYGDDERTLTYVRAPSRLRGTGILTYDWAEPGRNNESWLYLPDLGRVTRLTTANRADYFLGTDFTYGDLEGLEVEDFYYEVDSELSNDNEVVVVATPKSREIVDKYGYTKIQYWVDTEKDVYTKAQYWLENEGWIKYYSQFDFEQIDGVWLSGREQMVMTRNNRRVHSTILTRGEVAINPDIPDNTFTTNGLERAAE</sequence>